<dbReference type="STRING" id="1307761.L21SP2_2609"/>
<dbReference type="Pfam" id="PF13432">
    <property type="entry name" value="TPR_16"/>
    <property type="match status" value="1"/>
</dbReference>
<dbReference type="PANTHER" id="PTHR45586:SF1">
    <property type="entry name" value="LIPOPOLYSACCHARIDE ASSEMBLY PROTEIN B"/>
    <property type="match status" value="1"/>
</dbReference>
<dbReference type="KEGG" id="slr:L21SP2_2609"/>
<dbReference type="AlphaFoldDB" id="V5WL86"/>
<dbReference type="SMART" id="SM00028">
    <property type="entry name" value="TPR"/>
    <property type="match status" value="3"/>
</dbReference>
<dbReference type="PANTHER" id="PTHR45586">
    <property type="entry name" value="TPR REPEAT-CONTAINING PROTEIN PA4667"/>
    <property type="match status" value="1"/>
</dbReference>
<dbReference type="InterPro" id="IPR011990">
    <property type="entry name" value="TPR-like_helical_dom_sf"/>
</dbReference>
<evidence type="ECO:0000256" key="1">
    <source>
        <dbReference type="ARBA" id="ARBA00022737"/>
    </source>
</evidence>
<sequence length="311" mass="36040">MDPLRKARDLMHLGDYSAAKHIYEDLSRNDPENEPVHFQLGLCYSADRDFQRALHEFESCIKLDPTHLEAHIELGDLYFKLGDDSRALEYLQKSCEIDPENVRARTYLARLYEHTGNYDHAIRQYKKAIEGSEANESPRHDLALAYIHNGDLLDGYLILQELVDEADLGLLWSRINKTEQDLAELNVSATADYISMLKDDMDTVESRFFEKYGYSIRYTKGMLDALERFLQMEEQDILKVRNEIRMLIHLGVGFSGDTERFELQSMPGRFSGFQLGCYLFTSEQLTRSESRLPGSYEEAFAQALTFLQHHQ</sequence>
<feature type="repeat" description="TPR" evidence="3">
    <location>
        <begin position="102"/>
        <end position="135"/>
    </location>
</feature>
<organism evidence="4 5">
    <name type="scientific">Salinispira pacifica</name>
    <dbReference type="NCBI Taxonomy" id="1307761"/>
    <lineage>
        <taxon>Bacteria</taxon>
        <taxon>Pseudomonadati</taxon>
        <taxon>Spirochaetota</taxon>
        <taxon>Spirochaetia</taxon>
        <taxon>Spirochaetales</taxon>
        <taxon>Spirochaetaceae</taxon>
        <taxon>Salinispira</taxon>
    </lineage>
</organism>
<dbReference type="Gene3D" id="1.25.40.10">
    <property type="entry name" value="Tetratricopeptide repeat domain"/>
    <property type="match status" value="1"/>
</dbReference>
<dbReference type="SUPFAM" id="SSF48452">
    <property type="entry name" value="TPR-like"/>
    <property type="match status" value="1"/>
</dbReference>
<dbReference type="PROSITE" id="PS50293">
    <property type="entry name" value="TPR_REGION"/>
    <property type="match status" value="1"/>
</dbReference>
<dbReference type="PROSITE" id="PS50005">
    <property type="entry name" value="TPR"/>
    <property type="match status" value="3"/>
</dbReference>
<dbReference type="InterPro" id="IPR051012">
    <property type="entry name" value="CellSynth/LPSAsmb/PSIAsmb"/>
</dbReference>
<keyword evidence="2 3" id="KW-0802">TPR repeat</keyword>
<evidence type="ECO:0000256" key="3">
    <source>
        <dbReference type="PROSITE-ProRule" id="PRU00339"/>
    </source>
</evidence>
<dbReference type="Proteomes" id="UP000018680">
    <property type="component" value="Chromosome"/>
</dbReference>
<keyword evidence="5" id="KW-1185">Reference proteome</keyword>
<evidence type="ECO:0000256" key="2">
    <source>
        <dbReference type="ARBA" id="ARBA00022803"/>
    </source>
</evidence>
<dbReference type="InterPro" id="IPR019734">
    <property type="entry name" value="TPR_rpt"/>
</dbReference>
<protein>
    <submittedName>
        <fullName evidence="4">Uncharacterized protein</fullName>
    </submittedName>
</protein>
<accession>V5WL86</accession>
<evidence type="ECO:0000313" key="5">
    <source>
        <dbReference type="Proteomes" id="UP000018680"/>
    </source>
</evidence>
<feature type="repeat" description="TPR" evidence="3">
    <location>
        <begin position="68"/>
        <end position="101"/>
    </location>
</feature>
<feature type="repeat" description="TPR" evidence="3">
    <location>
        <begin position="34"/>
        <end position="67"/>
    </location>
</feature>
<dbReference type="eggNOG" id="COG0457">
    <property type="taxonomic scope" value="Bacteria"/>
</dbReference>
<evidence type="ECO:0000313" key="4">
    <source>
        <dbReference type="EMBL" id="AHC15961.1"/>
    </source>
</evidence>
<dbReference type="RefSeq" id="WP_024268862.1">
    <property type="nucleotide sequence ID" value="NC_023035.1"/>
</dbReference>
<dbReference type="HOGENOM" id="CLU_893979_0_0_12"/>
<name>V5WL86_9SPIO</name>
<reference evidence="4 5" key="1">
    <citation type="journal article" date="2015" name="Stand. Genomic Sci.">
        <title>Complete genome sequence and description of Salinispira pacifica gen. nov., sp. nov., a novel spirochaete isolated form a hypersaline microbial mat.</title>
        <authorList>
            <person name="Ben Hania W."/>
            <person name="Joseph M."/>
            <person name="Schumann P."/>
            <person name="Bunk B."/>
            <person name="Fiebig A."/>
            <person name="Sproer C."/>
            <person name="Klenk H.P."/>
            <person name="Fardeau M.L."/>
            <person name="Spring S."/>
        </authorList>
    </citation>
    <scope>NUCLEOTIDE SEQUENCE [LARGE SCALE GENOMIC DNA]</scope>
    <source>
        <strain evidence="4 5">L21-RPul-D2</strain>
    </source>
</reference>
<gene>
    <name evidence="4" type="ORF">L21SP2_2609</name>
</gene>
<proteinExistence type="predicted"/>
<dbReference type="Pfam" id="PF14559">
    <property type="entry name" value="TPR_19"/>
    <property type="match status" value="1"/>
</dbReference>
<dbReference type="EMBL" id="CP006939">
    <property type="protein sequence ID" value="AHC15961.1"/>
    <property type="molecule type" value="Genomic_DNA"/>
</dbReference>
<keyword evidence="1" id="KW-0677">Repeat</keyword>